<dbReference type="SUPFAM" id="SSF46785">
    <property type="entry name" value="Winged helix' DNA-binding domain"/>
    <property type="match status" value="1"/>
</dbReference>
<dbReference type="Proteomes" id="UP000253941">
    <property type="component" value="Unassembled WGS sequence"/>
</dbReference>
<evidence type="ECO:0000313" key="16">
    <source>
        <dbReference type="EMBL" id="RDD62856.1"/>
    </source>
</evidence>
<dbReference type="InterPro" id="IPR036421">
    <property type="entry name" value="Fe_dep_repressor_sf"/>
</dbReference>
<keyword evidence="7" id="KW-0805">Transcription regulation</keyword>
<evidence type="ECO:0000256" key="14">
    <source>
        <dbReference type="SAM" id="MobiDB-lite"/>
    </source>
</evidence>
<dbReference type="RefSeq" id="WP_114581431.1">
    <property type="nucleotide sequence ID" value="NZ_QPMH01000004.1"/>
</dbReference>
<dbReference type="InterPro" id="IPR050536">
    <property type="entry name" value="DtxR_MntR_Metal-Reg"/>
</dbReference>
<dbReference type="Gene3D" id="1.10.60.10">
    <property type="entry name" value="Iron dependent repressor, metal binding and dimerisation domain"/>
    <property type="match status" value="1"/>
</dbReference>
<keyword evidence="11" id="KW-0464">Manganese</keyword>
<reference evidence="16 17" key="1">
    <citation type="submission" date="2018-07" db="EMBL/GenBank/DDBJ databases">
        <title>Venubactetium sediminum gen. nov., sp. nov., isolated from a marine solar saltern.</title>
        <authorList>
            <person name="Wang S."/>
        </authorList>
    </citation>
    <scope>NUCLEOTIDE SEQUENCE [LARGE SCALE GENOMIC DNA]</scope>
    <source>
        <strain evidence="16 17">WD2A32</strain>
    </source>
</reference>
<evidence type="ECO:0000259" key="15">
    <source>
        <dbReference type="PROSITE" id="PS50944"/>
    </source>
</evidence>
<name>A0A369TIZ3_9PROT</name>
<dbReference type="Gene3D" id="1.10.10.10">
    <property type="entry name" value="Winged helix-like DNA-binding domain superfamily/Winged helix DNA-binding domain"/>
    <property type="match status" value="1"/>
</dbReference>
<dbReference type="SMART" id="SM00529">
    <property type="entry name" value="HTH_DTXR"/>
    <property type="match status" value="1"/>
</dbReference>
<dbReference type="GO" id="GO:0046914">
    <property type="term" value="F:transition metal ion binding"/>
    <property type="evidence" value="ECO:0007669"/>
    <property type="project" value="InterPro"/>
</dbReference>
<keyword evidence="6" id="KW-0678">Repressor</keyword>
<dbReference type="NCBIfam" id="NF008273">
    <property type="entry name" value="PRK11050.1"/>
    <property type="match status" value="1"/>
</dbReference>
<dbReference type="PANTHER" id="PTHR33238:SF11">
    <property type="entry name" value="TRANSCRIPTIONAL REGULATOR MNTR"/>
    <property type="match status" value="1"/>
</dbReference>
<evidence type="ECO:0000256" key="12">
    <source>
        <dbReference type="ARBA" id="ARBA00025185"/>
    </source>
</evidence>
<comment type="similarity">
    <text evidence="2">Belongs to the DtxR/MntR family.</text>
</comment>
<gene>
    <name evidence="16" type="ORF">DRB17_06780</name>
</gene>
<comment type="subcellular location">
    <subcellularLocation>
        <location evidence="1">Cytoplasm</location>
    </subcellularLocation>
</comment>
<dbReference type="InterPro" id="IPR036388">
    <property type="entry name" value="WH-like_DNA-bd_sf"/>
</dbReference>
<keyword evidence="17" id="KW-1185">Reference proteome</keyword>
<dbReference type="InterPro" id="IPR036390">
    <property type="entry name" value="WH_DNA-bd_sf"/>
</dbReference>
<comment type="caution">
    <text evidence="16">The sequence shown here is derived from an EMBL/GenBank/DDBJ whole genome shotgun (WGS) entry which is preliminary data.</text>
</comment>
<dbReference type="PANTHER" id="PTHR33238">
    <property type="entry name" value="IRON (METAL) DEPENDENT REPRESSOR, DTXR FAMILY"/>
    <property type="match status" value="1"/>
</dbReference>
<protein>
    <recommendedName>
        <fullName evidence="4">Transcriptional regulator MntR</fullName>
    </recommendedName>
    <alternativeName>
        <fullName evidence="13">Manganese transport regulator</fullName>
    </alternativeName>
</protein>
<evidence type="ECO:0000256" key="6">
    <source>
        <dbReference type="ARBA" id="ARBA00022491"/>
    </source>
</evidence>
<evidence type="ECO:0000256" key="11">
    <source>
        <dbReference type="ARBA" id="ARBA00023211"/>
    </source>
</evidence>
<dbReference type="Pfam" id="PF02742">
    <property type="entry name" value="Fe_dep_repr_C"/>
    <property type="match status" value="1"/>
</dbReference>
<dbReference type="PROSITE" id="PS50944">
    <property type="entry name" value="HTH_DTXR"/>
    <property type="match status" value="1"/>
</dbReference>
<dbReference type="InterPro" id="IPR022689">
    <property type="entry name" value="Iron_dep_repressor"/>
</dbReference>
<evidence type="ECO:0000256" key="8">
    <source>
        <dbReference type="ARBA" id="ARBA00023125"/>
    </source>
</evidence>
<dbReference type="EMBL" id="QPMH01000004">
    <property type="protein sequence ID" value="RDD62856.1"/>
    <property type="molecule type" value="Genomic_DNA"/>
</dbReference>
<dbReference type="InterPro" id="IPR000835">
    <property type="entry name" value="HTH_MarR-typ"/>
</dbReference>
<dbReference type="AlphaFoldDB" id="A0A369TIZ3"/>
<keyword evidence="8" id="KW-0238">DNA-binding</keyword>
<evidence type="ECO:0000256" key="13">
    <source>
        <dbReference type="ARBA" id="ARBA00032593"/>
    </source>
</evidence>
<evidence type="ECO:0000256" key="9">
    <source>
        <dbReference type="ARBA" id="ARBA00023159"/>
    </source>
</evidence>
<dbReference type="GO" id="GO:0003677">
    <property type="term" value="F:DNA binding"/>
    <property type="evidence" value="ECO:0007669"/>
    <property type="project" value="UniProtKB-KW"/>
</dbReference>
<dbReference type="GO" id="GO:0005737">
    <property type="term" value="C:cytoplasm"/>
    <property type="evidence" value="ECO:0007669"/>
    <property type="project" value="UniProtKB-SubCell"/>
</dbReference>
<dbReference type="InterPro" id="IPR022687">
    <property type="entry name" value="HTH_DTXR"/>
</dbReference>
<dbReference type="GO" id="GO:0046983">
    <property type="term" value="F:protein dimerization activity"/>
    <property type="evidence" value="ECO:0007669"/>
    <property type="project" value="InterPro"/>
</dbReference>
<feature type="domain" description="HTH dtxR-type" evidence="15">
    <location>
        <begin position="41"/>
        <end position="101"/>
    </location>
</feature>
<dbReference type="SMART" id="SM00347">
    <property type="entry name" value="HTH_MARR"/>
    <property type="match status" value="1"/>
</dbReference>
<evidence type="ECO:0000256" key="10">
    <source>
        <dbReference type="ARBA" id="ARBA00023163"/>
    </source>
</evidence>
<comment type="subunit">
    <text evidence="3">Homodimer.</text>
</comment>
<dbReference type="InterPro" id="IPR001367">
    <property type="entry name" value="Fe_dep_repressor"/>
</dbReference>
<dbReference type="GO" id="GO:0003700">
    <property type="term" value="F:DNA-binding transcription factor activity"/>
    <property type="evidence" value="ECO:0007669"/>
    <property type="project" value="InterPro"/>
</dbReference>
<comment type="function">
    <text evidence="12">In the presence of manganese, represses expression of mntH and mntS. Up-regulates expression of mntP.</text>
</comment>
<evidence type="ECO:0000256" key="5">
    <source>
        <dbReference type="ARBA" id="ARBA00022490"/>
    </source>
</evidence>
<organism evidence="16 17">
    <name type="scientific">Ferruginivarius sediminum</name>
    <dbReference type="NCBI Taxonomy" id="2661937"/>
    <lineage>
        <taxon>Bacteria</taxon>
        <taxon>Pseudomonadati</taxon>
        <taxon>Pseudomonadota</taxon>
        <taxon>Alphaproteobacteria</taxon>
        <taxon>Rhodospirillales</taxon>
        <taxon>Rhodospirillaceae</taxon>
        <taxon>Ferruginivarius</taxon>
    </lineage>
</organism>
<proteinExistence type="inferred from homology"/>
<evidence type="ECO:0000256" key="4">
    <source>
        <dbReference type="ARBA" id="ARBA00022386"/>
    </source>
</evidence>
<evidence type="ECO:0000256" key="3">
    <source>
        <dbReference type="ARBA" id="ARBA00011738"/>
    </source>
</evidence>
<keyword evidence="10" id="KW-0804">Transcription</keyword>
<sequence length="161" mass="18246">MAARRKGANLTHVSTSSRPNEMLEPEVHARQHAHVRKAHETELIEDYVELIADLSDAKGEARAVEIARRMDVRQATVSKMLRRLQERGLVTSEPYRAVFLTDQGRSMAEESRARHAVVLEFLRAIGVPEEAALQDAEGVEHHVSDETLDAMRRFLRQPDTD</sequence>
<evidence type="ECO:0000256" key="7">
    <source>
        <dbReference type="ARBA" id="ARBA00023015"/>
    </source>
</evidence>
<feature type="region of interest" description="Disordered" evidence="14">
    <location>
        <begin position="1"/>
        <end position="23"/>
    </location>
</feature>
<evidence type="ECO:0000256" key="1">
    <source>
        <dbReference type="ARBA" id="ARBA00004496"/>
    </source>
</evidence>
<evidence type="ECO:0000313" key="17">
    <source>
        <dbReference type="Proteomes" id="UP000253941"/>
    </source>
</evidence>
<keyword evidence="9" id="KW-0010">Activator</keyword>
<accession>A0A369TIZ3</accession>
<keyword evidence="5" id="KW-0963">Cytoplasm</keyword>
<evidence type="ECO:0000256" key="2">
    <source>
        <dbReference type="ARBA" id="ARBA00007871"/>
    </source>
</evidence>
<dbReference type="Pfam" id="PF01325">
    <property type="entry name" value="Fe_dep_repress"/>
    <property type="match status" value="1"/>
</dbReference>